<sequence length="137" mass="14858">METSDVKRQKLIDEVLAAPPDGECAARAAALNAWERLMTHLTPLIGEAALCAMYARARHLTFPDSLPSPVLRELRSAALLLDQLGTQLGAMEPQAADAFHRAMLESYTRLLAGLIGEALTVRLMNTAWTERSGGKST</sequence>
<reference evidence="1 2" key="1">
    <citation type="submission" date="2019-10" db="EMBL/GenBank/DDBJ databases">
        <title>Taxonomy of Antarctic Massilia spp.: description of Massilia rubra sp. nov., Massilia aquatica sp. nov., Massilia mucilaginosa sp. nov., Massilia frigida sp. nov. isolated from streams, lakes and regoliths.</title>
        <authorList>
            <person name="Holochova P."/>
            <person name="Sedlacek I."/>
            <person name="Kralova S."/>
            <person name="Maslanova I."/>
            <person name="Busse H.-J."/>
            <person name="Stankova E."/>
            <person name="Vrbovska V."/>
            <person name="Kovarovic V."/>
            <person name="Bartak M."/>
            <person name="Svec P."/>
            <person name="Pantucek R."/>
        </authorList>
    </citation>
    <scope>NUCLEOTIDE SEQUENCE [LARGE SCALE GENOMIC DNA]</scope>
    <source>
        <strain evidence="1 2">CCM 8695</strain>
    </source>
</reference>
<evidence type="ECO:0000313" key="2">
    <source>
        <dbReference type="Proteomes" id="UP000621455"/>
    </source>
</evidence>
<organism evidence="1 2">
    <name type="scientific">Massilia frigida</name>
    <dbReference type="NCBI Taxonomy" id="2609281"/>
    <lineage>
        <taxon>Bacteria</taxon>
        <taxon>Pseudomonadati</taxon>
        <taxon>Pseudomonadota</taxon>
        <taxon>Betaproteobacteria</taxon>
        <taxon>Burkholderiales</taxon>
        <taxon>Oxalobacteraceae</taxon>
        <taxon>Telluria group</taxon>
        <taxon>Massilia</taxon>
    </lineage>
</organism>
<proteinExistence type="predicted"/>
<evidence type="ECO:0000313" key="1">
    <source>
        <dbReference type="EMBL" id="NHZ79786.1"/>
    </source>
</evidence>
<gene>
    <name evidence="1" type="ORF">F2P44_10930</name>
</gene>
<keyword evidence="2" id="KW-1185">Reference proteome</keyword>
<comment type="caution">
    <text evidence="1">The sequence shown here is derived from an EMBL/GenBank/DDBJ whole genome shotgun (WGS) entry which is preliminary data.</text>
</comment>
<protein>
    <submittedName>
        <fullName evidence="1">Uncharacterized protein</fullName>
    </submittedName>
</protein>
<accession>A0ABX0N385</accession>
<dbReference type="EMBL" id="WHJG01000008">
    <property type="protein sequence ID" value="NHZ79786.1"/>
    <property type="molecule type" value="Genomic_DNA"/>
</dbReference>
<name>A0ABX0N385_9BURK</name>
<dbReference type="RefSeq" id="WP_167086738.1">
    <property type="nucleotide sequence ID" value="NZ_WHJG01000008.1"/>
</dbReference>
<dbReference type="Proteomes" id="UP000621455">
    <property type="component" value="Unassembled WGS sequence"/>
</dbReference>